<evidence type="ECO:0000256" key="3">
    <source>
        <dbReference type="ARBA" id="ARBA00022723"/>
    </source>
</evidence>
<dbReference type="InterPro" id="IPR017850">
    <property type="entry name" value="Alkaline_phosphatase_core_sf"/>
</dbReference>
<dbReference type="EMBL" id="JAGHKP010000002">
    <property type="protein sequence ID" value="MBO9152314.1"/>
    <property type="molecule type" value="Genomic_DNA"/>
</dbReference>
<evidence type="ECO:0000313" key="9">
    <source>
        <dbReference type="EMBL" id="MBO9152314.1"/>
    </source>
</evidence>
<dbReference type="PANTHER" id="PTHR42693">
    <property type="entry name" value="ARYLSULFATASE FAMILY MEMBER"/>
    <property type="match status" value="1"/>
</dbReference>
<sequence>MISIKPVFCCLALFLAFQASAQQRPNIIIFLVDDMGWQDTSEPFWTQSTPLNKRYRTPNMQRLAKQGMKFTNAYATPVCTPTRVSLMTGMNVARHHVTNWTNYARDKRSDNPDSTLQSGPWNLNGMSPVPGIPNTVYATPLPKLLAQAGYFTIHCGKAHYASNGTPGADPLAMGYAVNIAGHAAGHPASYLPEKKYGAASASHGVPGLEEFYGTDVFLTDALTRKALTAIDKNRASKKPFFLYMAHYAVHVPLEADKRFYQHYIDQGLSETEAKYASLIEGMDKSLGDIMDYLEREGMAKNTVVMFMSDNGGLSLSPPRTPPAHTQNLPLKAGKGSVNEGGIREPMIVSWPAVIKPGTVAEQPVIIEDFFPSVLAMAGARKPVLVQQTDGISFLPVLKGHSAKVKERLLVWHYPHRWNRGEGPGLHFFSAARKGDWKLVYDHRKEELYLYDLKKDIGETHDVAKENPSVTKQLAEELTSYLQERNITMPVFKLSGLPVAWPSEIASAEQ</sequence>
<evidence type="ECO:0000259" key="8">
    <source>
        <dbReference type="Pfam" id="PF00884"/>
    </source>
</evidence>
<evidence type="ECO:0000256" key="2">
    <source>
        <dbReference type="ARBA" id="ARBA00008779"/>
    </source>
</evidence>
<protein>
    <submittedName>
        <fullName evidence="9">Sulfatase</fullName>
    </submittedName>
</protein>
<evidence type="ECO:0000256" key="6">
    <source>
        <dbReference type="ARBA" id="ARBA00022837"/>
    </source>
</evidence>
<comment type="similarity">
    <text evidence="2">Belongs to the sulfatase family.</text>
</comment>
<proteinExistence type="inferred from homology"/>
<evidence type="ECO:0000256" key="1">
    <source>
        <dbReference type="ARBA" id="ARBA00001913"/>
    </source>
</evidence>
<organism evidence="9 10">
    <name type="scientific">Chitinophaga chungangae</name>
    <dbReference type="NCBI Taxonomy" id="2821488"/>
    <lineage>
        <taxon>Bacteria</taxon>
        <taxon>Pseudomonadati</taxon>
        <taxon>Bacteroidota</taxon>
        <taxon>Chitinophagia</taxon>
        <taxon>Chitinophagales</taxon>
        <taxon>Chitinophagaceae</taxon>
        <taxon>Chitinophaga</taxon>
    </lineage>
</organism>
<comment type="cofactor">
    <cofactor evidence="1">
        <name>Ca(2+)</name>
        <dbReference type="ChEBI" id="CHEBI:29108"/>
    </cofactor>
</comment>
<dbReference type="CDD" id="cd16144">
    <property type="entry name" value="ARS_like"/>
    <property type="match status" value="1"/>
</dbReference>
<dbReference type="Gene3D" id="3.30.1120.10">
    <property type="match status" value="1"/>
</dbReference>
<dbReference type="RefSeq" id="WP_209145310.1">
    <property type="nucleotide sequence ID" value="NZ_JAGHKP010000002.1"/>
</dbReference>
<gene>
    <name evidence="9" type="ORF">J7I43_08835</name>
</gene>
<keyword evidence="10" id="KW-1185">Reference proteome</keyword>
<dbReference type="Gene3D" id="3.40.720.10">
    <property type="entry name" value="Alkaline Phosphatase, subunit A"/>
    <property type="match status" value="1"/>
</dbReference>
<dbReference type="InterPro" id="IPR024607">
    <property type="entry name" value="Sulfatase_CS"/>
</dbReference>
<evidence type="ECO:0000313" key="10">
    <source>
        <dbReference type="Proteomes" id="UP000679126"/>
    </source>
</evidence>
<comment type="caution">
    <text evidence="9">The sequence shown here is derived from an EMBL/GenBank/DDBJ whole genome shotgun (WGS) entry which is preliminary data.</text>
</comment>
<accession>A0ABS3YCC4</accession>
<dbReference type="PANTHER" id="PTHR42693:SF42">
    <property type="entry name" value="ARYLSULFATASE G"/>
    <property type="match status" value="1"/>
</dbReference>
<feature type="chain" id="PRO_5045795511" evidence="7">
    <location>
        <begin position="22"/>
        <end position="509"/>
    </location>
</feature>
<evidence type="ECO:0000256" key="5">
    <source>
        <dbReference type="ARBA" id="ARBA00022801"/>
    </source>
</evidence>
<keyword evidence="4 7" id="KW-0732">Signal</keyword>
<dbReference type="InterPro" id="IPR050738">
    <property type="entry name" value="Sulfatase"/>
</dbReference>
<evidence type="ECO:0000256" key="7">
    <source>
        <dbReference type="SAM" id="SignalP"/>
    </source>
</evidence>
<dbReference type="Pfam" id="PF00884">
    <property type="entry name" value="Sulfatase"/>
    <property type="match status" value="1"/>
</dbReference>
<keyword evidence="3" id="KW-0479">Metal-binding</keyword>
<dbReference type="PROSITE" id="PS00523">
    <property type="entry name" value="SULFATASE_1"/>
    <property type="match status" value="1"/>
</dbReference>
<feature type="domain" description="Sulfatase N-terminal" evidence="8">
    <location>
        <begin position="25"/>
        <end position="378"/>
    </location>
</feature>
<name>A0ABS3YCC4_9BACT</name>
<keyword evidence="6" id="KW-0106">Calcium</keyword>
<feature type="signal peptide" evidence="7">
    <location>
        <begin position="1"/>
        <end position="21"/>
    </location>
</feature>
<dbReference type="InterPro" id="IPR000917">
    <property type="entry name" value="Sulfatase_N"/>
</dbReference>
<keyword evidence="5" id="KW-0378">Hydrolase</keyword>
<evidence type="ECO:0000256" key="4">
    <source>
        <dbReference type="ARBA" id="ARBA00022729"/>
    </source>
</evidence>
<dbReference type="SUPFAM" id="SSF53649">
    <property type="entry name" value="Alkaline phosphatase-like"/>
    <property type="match status" value="1"/>
</dbReference>
<dbReference type="Proteomes" id="UP000679126">
    <property type="component" value="Unassembled WGS sequence"/>
</dbReference>
<reference evidence="10" key="1">
    <citation type="submission" date="2021-03" db="EMBL/GenBank/DDBJ databases">
        <title>Assistant Professor.</title>
        <authorList>
            <person name="Huq M.A."/>
        </authorList>
    </citation>
    <scope>NUCLEOTIDE SEQUENCE [LARGE SCALE GENOMIC DNA]</scope>
    <source>
        <strain evidence="10">MAH-28</strain>
    </source>
</reference>